<reference evidence="9 10" key="1">
    <citation type="submission" date="2021-10" db="EMBL/GenBank/DDBJ databases">
        <title>Anaerobic single-cell dispensing facilitates the cultivation of human gut bacteria.</title>
        <authorList>
            <person name="Afrizal A."/>
        </authorList>
    </citation>
    <scope>NUCLEOTIDE SEQUENCE [LARGE SCALE GENOMIC DNA]</scope>
    <source>
        <strain evidence="9 10">CLA-AA-H232</strain>
    </source>
</reference>
<keyword evidence="6 8" id="KW-1133">Transmembrane helix</keyword>
<feature type="transmembrane region" description="Helical" evidence="8">
    <location>
        <begin position="33"/>
        <end position="62"/>
    </location>
</feature>
<dbReference type="Pfam" id="PF04647">
    <property type="entry name" value="AgrB"/>
    <property type="match status" value="1"/>
</dbReference>
<dbReference type="InterPro" id="IPR006741">
    <property type="entry name" value="AgrB"/>
</dbReference>
<feature type="transmembrane region" description="Helical" evidence="8">
    <location>
        <begin position="138"/>
        <end position="159"/>
    </location>
</feature>
<keyword evidence="2" id="KW-0673">Quorum sensing</keyword>
<keyword evidence="5" id="KW-0378">Hydrolase</keyword>
<dbReference type="GO" id="GO:0006508">
    <property type="term" value="P:proteolysis"/>
    <property type="evidence" value="ECO:0007669"/>
    <property type="project" value="UniProtKB-KW"/>
</dbReference>
<feature type="transmembrane region" description="Helical" evidence="8">
    <location>
        <begin position="106"/>
        <end position="126"/>
    </location>
</feature>
<dbReference type="Proteomes" id="UP001198242">
    <property type="component" value="Unassembled WGS sequence"/>
</dbReference>
<evidence type="ECO:0000256" key="5">
    <source>
        <dbReference type="ARBA" id="ARBA00022801"/>
    </source>
</evidence>
<keyword evidence="10" id="KW-1185">Reference proteome</keyword>
<keyword evidence="4 8" id="KW-0812">Transmembrane</keyword>
<evidence type="ECO:0000256" key="7">
    <source>
        <dbReference type="ARBA" id="ARBA00023136"/>
    </source>
</evidence>
<keyword evidence="7 8" id="KW-0472">Membrane</keyword>
<dbReference type="SMART" id="SM00793">
    <property type="entry name" value="AgrB"/>
    <property type="match status" value="1"/>
</dbReference>
<dbReference type="AlphaFoldDB" id="A0AAE3E0P3"/>
<keyword evidence="1" id="KW-1003">Cell membrane</keyword>
<evidence type="ECO:0000256" key="4">
    <source>
        <dbReference type="ARBA" id="ARBA00022692"/>
    </source>
</evidence>
<comment type="caution">
    <text evidence="9">The sequence shown here is derived from an EMBL/GenBank/DDBJ whole genome shotgun (WGS) entry which is preliminary data.</text>
</comment>
<dbReference type="GO" id="GO:0008233">
    <property type="term" value="F:peptidase activity"/>
    <property type="evidence" value="ECO:0007669"/>
    <property type="project" value="UniProtKB-KW"/>
</dbReference>
<dbReference type="GO" id="GO:0016020">
    <property type="term" value="C:membrane"/>
    <property type="evidence" value="ECO:0007669"/>
    <property type="project" value="InterPro"/>
</dbReference>
<dbReference type="GO" id="GO:0009372">
    <property type="term" value="P:quorum sensing"/>
    <property type="evidence" value="ECO:0007669"/>
    <property type="project" value="UniProtKB-KW"/>
</dbReference>
<protein>
    <submittedName>
        <fullName evidence="9">Accessory gene regulator B family protein</fullName>
    </submittedName>
</protein>
<feature type="transmembrane region" description="Helical" evidence="8">
    <location>
        <begin position="165"/>
        <end position="188"/>
    </location>
</feature>
<sequence>MIHKISEKAIMYAILNNYIKQEQYDEYVYALEIILNILITDITMIIIGLAMGMIWECILFWLVYKILRKYCGGYHFSTSLKCYLSSCIMCPVVLAVVRYVPYSMTVWGLLTLTALIILSILSPVEAANKPLDEKEQRIFGITARILIIISAVCWSVTAIVFRQLILSKIISLSIISVAVFVIAGKMYLTVRKHN</sequence>
<evidence type="ECO:0000313" key="10">
    <source>
        <dbReference type="Proteomes" id="UP001198242"/>
    </source>
</evidence>
<organism evidence="9 10">
    <name type="scientific">Hominilimicola fabiformis</name>
    <dbReference type="NCBI Taxonomy" id="2885356"/>
    <lineage>
        <taxon>Bacteria</taxon>
        <taxon>Bacillati</taxon>
        <taxon>Bacillota</taxon>
        <taxon>Clostridia</taxon>
        <taxon>Eubacteriales</taxon>
        <taxon>Oscillospiraceae</taxon>
        <taxon>Hominilimicola</taxon>
    </lineage>
</organism>
<evidence type="ECO:0000256" key="2">
    <source>
        <dbReference type="ARBA" id="ARBA00022654"/>
    </source>
</evidence>
<evidence type="ECO:0000256" key="8">
    <source>
        <dbReference type="SAM" id="Phobius"/>
    </source>
</evidence>
<accession>A0AAE3E0P3</accession>
<name>A0AAE3E0P3_9FIRM</name>
<evidence type="ECO:0000256" key="6">
    <source>
        <dbReference type="ARBA" id="ARBA00022989"/>
    </source>
</evidence>
<dbReference type="EMBL" id="JAJEQM010000018">
    <property type="protein sequence ID" value="MCC2211458.1"/>
    <property type="molecule type" value="Genomic_DNA"/>
</dbReference>
<evidence type="ECO:0000256" key="1">
    <source>
        <dbReference type="ARBA" id="ARBA00022475"/>
    </source>
</evidence>
<feature type="transmembrane region" description="Helical" evidence="8">
    <location>
        <begin position="82"/>
        <end position="100"/>
    </location>
</feature>
<keyword evidence="3" id="KW-0645">Protease</keyword>
<proteinExistence type="predicted"/>
<evidence type="ECO:0000256" key="3">
    <source>
        <dbReference type="ARBA" id="ARBA00022670"/>
    </source>
</evidence>
<gene>
    <name evidence="9" type="ORF">LKE05_11740</name>
</gene>
<evidence type="ECO:0000313" key="9">
    <source>
        <dbReference type="EMBL" id="MCC2211458.1"/>
    </source>
</evidence>
<dbReference type="RefSeq" id="WP_118446990.1">
    <property type="nucleotide sequence ID" value="NZ_JAJEQM010000018.1"/>
</dbReference>